<dbReference type="Gene3D" id="1.10.10.10">
    <property type="entry name" value="Winged helix-like DNA-binding domain superfamily/Winged helix DNA-binding domain"/>
    <property type="match status" value="1"/>
</dbReference>
<organism evidence="2 3">
    <name type="scientific">Pedococcus badiiscoriae</name>
    <dbReference type="NCBI Taxonomy" id="642776"/>
    <lineage>
        <taxon>Bacteria</taxon>
        <taxon>Bacillati</taxon>
        <taxon>Actinomycetota</taxon>
        <taxon>Actinomycetes</taxon>
        <taxon>Micrococcales</taxon>
        <taxon>Intrasporangiaceae</taxon>
        <taxon>Pedococcus</taxon>
    </lineage>
</organism>
<dbReference type="Proteomes" id="UP000573599">
    <property type="component" value="Unassembled WGS sequence"/>
</dbReference>
<evidence type="ECO:0000313" key="3">
    <source>
        <dbReference type="Proteomes" id="UP000573599"/>
    </source>
</evidence>
<name>A0A852WTD1_9MICO</name>
<keyword evidence="2" id="KW-0238">DNA-binding</keyword>
<accession>A0A852WTD1</accession>
<dbReference type="InterPro" id="IPR000835">
    <property type="entry name" value="HTH_MarR-typ"/>
</dbReference>
<dbReference type="RefSeq" id="WP_337795371.1">
    <property type="nucleotide sequence ID" value="NZ_JACCAB010000001.1"/>
</dbReference>
<dbReference type="SUPFAM" id="SSF46785">
    <property type="entry name" value="Winged helix' DNA-binding domain"/>
    <property type="match status" value="1"/>
</dbReference>
<keyword evidence="3" id="KW-1185">Reference proteome</keyword>
<dbReference type="SMART" id="SM00347">
    <property type="entry name" value="HTH_MARR"/>
    <property type="match status" value="1"/>
</dbReference>
<feature type="domain" description="HTH marR-type" evidence="1">
    <location>
        <begin position="4"/>
        <end position="142"/>
    </location>
</feature>
<dbReference type="PROSITE" id="PS50995">
    <property type="entry name" value="HTH_MARR_2"/>
    <property type="match status" value="1"/>
</dbReference>
<dbReference type="InterPro" id="IPR036388">
    <property type="entry name" value="WH-like_DNA-bd_sf"/>
</dbReference>
<reference evidence="2 3" key="1">
    <citation type="submission" date="2020-07" db="EMBL/GenBank/DDBJ databases">
        <title>Sequencing the genomes of 1000 actinobacteria strains.</title>
        <authorList>
            <person name="Klenk H.-P."/>
        </authorList>
    </citation>
    <scope>NUCLEOTIDE SEQUENCE [LARGE SCALE GENOMIC DNA]</scope>
    <source>
        <strain evidence="2 3">DSM 23987</strain>
    </source>
</reference>
<comment type="caution">
    <text evidence="2">The sequence shown here is derived from an EMBL/GenBank/DDBJ whole genome shotgun (WGS) entry which is preliminary data.</text>
</comment>
<sequence>MTSADELGNSVLRSAARLTRWASRNASFDIPMGQARLLALVEELSPTRVSALAAADHCSQPTMSAQLQRLESEGWAERVVDPADARAHLVSLTAAGRDALDRARQARIKALSPAFDQLDGPALERLAVAVAALDDLLERAAAPSPSPASTPEPRQKEA</sequence>
<proteinExistence type="predicted"/>
<dbReference type="InterPro" id="IPR052526">
    <property type="entry name" value="HTH-type_Bedaq_tolerance"/>
</dbReference>
<protein>
    <submittedName>
        <fullName evidence="2">DNA-binding MarR family transcriptional regulator</fullName>
    </submittedName>
</protein>
<evidence type="ECO:0000313" key="2">
    <source>
        <dbReference type="EMBL" id="NYG08452.1"/>
    </source>
</evidence>
<dbReference type="PANTHER" id="PTHR39515:SF2">
    <property type="entry name" value="HTH-TYPE TRANSCRIPTIONAL REGULATOR RV0880"/>
    <property type="match status" value="1"/>
</dbReference>
<dbReference type="PANTHER" id="PTHR39515">
    <property type="entry name" value="CONSERVED PROTEIN"/>
    <property type="match status" value="1"/>
</dbReference>
<evidence type="ECO:0000259" key="1">
    <source>
        <dbReference type="PROSITE" id="PS50995"/>
    </source>
</evidence>
<dbReference type="InterPro" id="IPR036390">
    <property type="entry name" value="WH_DNA-bd_sf"/>
</dbReference>
<dbReference type="GO" id="GO:0003700">
    <property type="term" value="F:DNA-binding transcription factor activity"/>
    <property type="evidence" value="ECO:0007669"/>
    <property type="project" value="InterPro"/>
</dbReference>
<gene>
    <name evidence="2" type="ORF">BJ986_002939</name>
</gene>
<dbReference type="EMBL" id="JACCAB010000001">
    <property type="protein sequence ID" value="NYG08452.1"/>
    <property type="molecule type" value="Genomic_DNA"/>
</dbReference>
<dbReference type="Pfam" id="PF01047">
    <property type="entry name" value="MarR"/>
    <property type="match status" value="1"/>
</dbReference>
<dbReference type="GO" id="GO:0003677">
    <property type="term" value="F:DNA binding"/>
    <property type="evidence" value="ECO:0007669"/>
    <property type="project" value="UniProtKB-KW"/>
</dbReference>
<dbReference type="AlphaFoldDB" id="A0A852WTD1"/>